<dbReference type="EC" id="2.1.1.228" evidence="5 15"/>
<evidence type="ECO:0000259" key="17">
    <source>
        <dbReference type="Pfam" id="PF01746"/>
    </source>
</evidence>
<dbReference type="NCBIfam" id="NF000648">
    <property type="entry name" value="PRK00026.1"/>
    <property type="match status" value="1"/>
</dbReference>
<comment type="similarity">
    <text evidence="3 15 16">Belongs to the RNA methyltransferase TrmD family.</text>
</comment>
<evidence type="ECO:0000256" key="8">
    <source>
        <dbReference type="ARBA" id="ARBA00022603"/>
    </source>
</evidence>
<evidence type="ECO:0000256" key="14">
    <source>
        <dbReference type="ARBA" id="ARBA00047783"/>
    </source>
</evidence>
<evidence type="ECO:0000256" key="11">
    <source>
        <dbReference type="ARBA" id="ARBA00022694"/>
    </source>
</evidence>
<evidence type="ECO:0000256" key="7">
    <source>
        <dbReference type="ARBA" id="ARBA00022490"/>
    </source>
</evidence>
<keyword evidence="19" id="KW-1185">Reference proteome</keyword>
<dbReference type="SUPFAM" id="SSF75217">
    <property type="entry name" value="alpha/beta knot"/>
    <property type="match status" value="1"/>
</dbReference>
<evidence type="ECO:0000256" key="4">
    <source>
        <dbReference type="ARBA" id="ARBA00011738"/>
    </source>
</evidence>
<dbReference type="Pfam" id="PF01746">
    <property type="entry name" value="tRNA_m1G_MT"/>
    <property type="match status" value="1"/>
</dbReference>
<evidence type="ECO:0000256" key="16">
    <source>
        <dbReference type="RuleBase" id="RU003464"/>
    </source>
</evidence>
<comment type="caution">
    <text evidence="18">The sequence shown here is derived from an EMBL/GenBank/DDBJ whole genome shotgun (WGS) entry which is preliminary data.</text>
</comment>
<keyword evidence="9 15" id="KW-0808">Transferase</keyword>
<dbReference type="RefSeq" id="WP_084392268.1">
    <property type="nucleotide sequence ID" value="NZ_BMKF01000002.1"/>
</dbReference>
<dbReference type="PANTHER" id="PTHR46417">
    <property type="entry name" value="TRNA (GUANINE-N(1)-)-METHYLTRANSFERASE"/>
    <property type="match status" value="1"/>
</dbReference>
<sequence length="242" mass="26393">MAFDVSIITLYPEAFPGLLDVSILGRAKREGIWSLDVTDLRAFGLGKHRQVDESPAGGGAGLVLRPDVAAAAIDSLDVADRPVIYLSPRGKPFTQALARELASGPGMVCFCGRFEGLDERVIEKRNMIEISLGDFVLAGGEAAAQAVVEATVRLLPGVAGNQASLEDESFSNGLLEYPQYTLPREWEGETTPEVLLSGDHKKIDEWRLNRSKLLTEARRADLWAAYLNGQRIRASETDDEHD</sequence>
<dbReference type="InterPro" id="IPR029028">
    <property type="entry name" value="Alpha/beta_knot_MTases"/>
</dbReference>
<keyword evidence="8 15" id="KW-0489">Methyltransferase</keyword>
<evidence type="ECO:0000313" key="19">
    <source>
        <dbReference type="Proteomes" id="UP000628854"/>
    </source>
</evidence>
<comment type="function">
    <text evidence="1 15 16">Specifically methylates guanosine-37 in various tRNAs.</text>
</comment>
<dbReference type="InterPro" id="IPR023148">
    <property type="entry name" value="tRNA_m1G_MeTrfase_C_sf"/>
</dbReference>
<dbReference type="Proteomes" id="UP000628854">
    <property type="component" value="Unassembled WGS sequence"/>
</dbReference>
<organism evidence="18 19">
    <name type="scientific">Henriciella pelagia</name>
    <dbReference type="NCBI Taxonomy" id="1977912"/>
    <lineage>
        <taxon>Bacteria</taxon>
        <taxon>Pseudomonadati</taxon>
        <taxon>Pseudomonadota</taxon>
        <taxon>Alphaproteobacteria</taxon>
        <taxon>Hyphomonadales</taxon>
        <taxon>Hyphomonadaceae</taxon>
        <taxon>Henriciella</taxon>
    </lineage>
</organism>
<evidence type="ECO:0000256" key="15">
    <source>
        <dbReference type="HAMAP-Rule" id="MF_00605"/>
    </source>
</evidence>
<name>A0ABQ1JLP4_9PROT</name>
<evidence type="ECO:0000256" key="5">
    <source>
        <dbReference type="ARBA" id="ARBA00012807"/>
    </source>
</evidence>
<evidence type="ECO:0000256" key="12">
    <source>
        <dbReference type="ARBA" id="ARBA00029736"/>
    </source>
</evidence>
<dbReference type="PIRSF" id="PIRSF000386">
    <property type="entry name" value="tRNA_mtase"/>
    <property type="match status" value="1"/>
</dbReference>
<dbReference type="Gene3D" id="3.40.1280.10">
    <property type="match status" value="1"/>
</dbReference>
<proteinExistence type="inferred from homology"/>
<dbReference type="HAMAP" id="MF_00605">
    <property type="entry name" value="TrmD"/>
    <property type="match status" value="1"/>
</dbReference>
<dbReference type="PANTHER" id="PTHR46417:SF1">
    <property type="entry name" value="TRNA (GUANINE-N(1)-)-METHYLTRANSFERASE"/>
    <property type="match status" value="1"/>
</dbReference>
<evidence type="ECO:0000256" key="6">
    <source>
        <dbReference type="ARBA" id="ARBA00014679"/>
    </source>
</evidence>
<evidence type="ECO:0000256" key="9">
    <source>
        <dbReference type="ARBA" id="ARBA00022679"/>
    </source>
</evidence>
<evidence type="ECO:0000256" key="1">
    <source>
        <dbReference type="ARBA" id="ARBA00002634"/>
    </source>
</evidence>
<gene>
    <name evidence="15 18" type="primary">trmD</name>
    <name evidence="18" type="ORF">GCM10011503_20440</name>
</gene>
<dbReference type="Gene3D" id="1.10.1270.20">
    <property type="entry name" value="tRNA(m1g37)methyltransferase, domain 2"/>
    <property type="match status" value="1"/>
</dbReference>
<comment type="subcellular location">
    <subcellularLocation>
        <location evidence="2 15 16">Cytoplasm</location>
    </subcellularLocation>
</comment>
<dbReference type="NCBIfam" id="TIGR00088">
    <property type="entry name" value="trmD"/>
    <property type="match status" value="1"/>
</dbReference>
<comment type="subunit">
    <text evidence="4 15 16">Homodimer.</text>
</comment>
<feature type="domain" description="tRNA methyltransferase TRMD/TRM10-type" evidence="17">
    <location>
        <begin position="5"/>
        <end position="224"/>
    </location>
</feature>
<reference evidence="19" key="1">
    <citation type="journal article" date="2019" name="Int. J. Syst. Evol. Microbiol.">
        <title>The Global Catalogue of Microorganisms (GCM) 10K type strain sequencing project: providing services to taxonomists for standard genome sequencing and annotation.</title>
        <authorList>
            <consortium name="The Broad Institute Genomics Platform"/>
            <consortium name="The Broad Institute Genome Sequencing Center for Infectious Disease"/>
            <person name="Wu L."/>
            <person name="Ma J."/>
        </authorList>
    </citation>
    <scope>NUCLEOTIDE SEQUENCE [LARGE SCALE GENOMIC DNA]</scope>
    <source>
        <strain evidence="19">CGMCC 1.15928</strain>
    </source>
</reference>
<keyword evidence="11 15" id="KW-0819">tRNA processing</keyword>
<dbReference type="InterPro" id="IPR029026">
    <property type="entry name" value="tRNA_m1G_MTases_N"/>
</dbReference>
<accession>A0ABQ1JLP4</accession>
<evidence type="ECO:0000313" key="18">
    <source>
        <dbReference type="EMBL" id="GGB71669.1"/>
    </source>
</evidence>
<dbReference type="InterPro" id="IPR016009">
    <property type="entry name" value="tRNA_MeTrfase_TRMD/TRM10"/>
</dbReference>
<keyword evidence="10 15" id="KW-0949">S-adenosyl-L-methionine</keyword>
<evidence type="ECO:0000256" key="3">
    <source>
        <dbReference type="ARBA" id="ARBA00007630"/>
    </source>
</evidence>
<feature type="binding site" evidence="15">
    <location>
        <begin position="132"/>
        <end position="137"/>
    </location>
    <ligand>
        <name>S-adenosyl-L-methionine</name>
        <dbReference type="ChEBI" id="CHEBI:59789"/>
    </ligand>
</feature>
<evidence type="ECO:0000256" key="2">
    <source>
        <dbReference type="ARBA" id="ARBA00004496"/>
    </source>
</evidence>
<protein>
    <recommendedName>
        <fullName evidence="6 15">tRNA (guanine-N(1)-)-methyltransferase</fullName>
        <ecNumber evidence="5 15">2.1.1.228</ecNumber>
    </recommendedName>
    <alternativeName>
        <fullName evidence="12 15">M1G-methyltransferase</fullName>
    </alternativeName>
    <alternativeName>
        <fullName evidence="13 15">tRNA [GM37] methyltransferase</fullName>
    </alternativeName>
</protein>
<comment type="catalytic activity">
    <reaction evidence="14 15 16">
        <text>guanosine(37) in tRNA + S-adenosyl-L-methionine = N(1)-methylguanosine(37) in tRNA + S-adenosyl-L-homocysteine + H(+)</text>
        <dbReference type="Rhea" id="RHEA:36899"/>
        <dbReference type="Rhea" id="RHEA-COMP:10145"/>
        <dbReference type="Rhea" id="RHEA-COMP:10147"/>
        <dbReference type="ChEBI" id="CHEBI:15378"/>
        <dbReference type="ChEBI" id="CHEBI:57856"/>
        <dbReference type="ChEBI" id="CHEBI:59789"/>
        <dbReference type="ChEBI" id="CHEBI:73542"/>
        <dbReference type="ChEBI" id="CHEBI:74269"/>
        <dbReference type="EC" id="2.1.1.228"/>
    </reaction>
</comment>
<keyword evidence="7 15" id="KW-0963">Cytoplasm</keyword>
<feature type="binding site" evidence="15">
    <location>
        <position position="112"/>
    </location>
    <ligand>
        <name>S-adenosyl-L-methionine</name>
        <dbReference type="ChEBI" id="CHEBI:59789"/>
    </ligand>
</feature>
<evidence type="ECO:0000256" key="13">
    <source>
        <dbReference type="ARBA" id="ARBA00033392"/>
    </source>
</evidence>
<dbReference type="InterPro" id="IPR002649">
    <property type="entry name" value="tRNA_m1G_MeTrfase_TrmD"/>
</dbReference>
<dbReference type="EMBL" id="BMKF01000002">
    <property type="protein sequence ID" value="GGB71669.1"/>
    <property type="molecule type" value="Genomic_DNA"/>
</dbReference>
<evidence type="ECO:0000256" key="10">
    <source>
        <dbReference type="ARBA" id="ARBA00022691"/>
    </source>
</evidence>
<dbReference type="CDD" id="cd18080">
    <property type="entry name" value="TrmD-like"/>
    <property type="match status" value="1"/>
</dbReference>